<dbReference type="Proteomes" id="UP001596067">
    <property type="component" value="Unassembled WGS sequence"/>
</dbReference>
<name>A0ABW1F802_9ACTN</name>
<keyword evidence="1" id="KW-0732">Signal</keyword>
<comment type="caution">
    <text evidence="2">The sequence shown here is derived from an EMBL/GenBank/DDBJ whole genome shotgun (WGS) entry which is preliminary data.</text>
</comment>
<gene>
    <name evidence="2" type="ORF">ACFP0N_35445</name>
</gene>
<evidence type="ECO:0000313" key="2">
    <source>
        <dbReference type="EMBL" id="MFC5890265.1"/>
    </source>
</evidence>
<evidence type="ECO:0008006" key="4">
    <source>
        <dbReference type="Google" id="ProtNLM"/>
    </source>
</evidence>
<dbReference type="Gene3D" id="2.50.20.20">
    <property type="match status" value="1"/>
</dbReference>
<accession>A0ABW1F802</accession>
<feature type="chain" id="PRO_5045889303" description="Lipoprotein" evidence="1">
    <location>
        <begin position="24"/>
        <end position="257"/>
    </location>
</feature>
<evidence type="ECO:0000313" key="3">
    <source>
        <dbReference type="Proteomes" id="UP001596067"/>
    </source>
</evidence>
<evidence type="ECO:0000256" key="1">
    <source>
        <dbReference type="SAM" id="SignalP"/>
    </source>
</evidence>
<proteinExistence type="predicted"/>
<feature type="signal peptide" evidence="1">
    <location>
        <begin position="1"/>
        <end position="23"/>
    </location>
</feature>
<dbReference type="PROSITE" id="PS51257">
    <property type="entry name" value="PROKAR_LIPOPROTEIN"/>
    <property type="match status" value="1"/>
</dbReference>
<sequence length="257" mass="27049">MLSKRLVSTAAICLLLAAGTAACGDSKDNKASAAAAVPKLDTDKLSADEIQKQAKDALATASSVKISGEMNDADGKMTMDLALDTKGQCTGTMSMPGTGKFEIISDGKQSFLKPDKDMWTAVGGPNGAKAAELFKGRYLTGFESDDDFKSLSSVCNLTVLSKQLVEDDDEKSTFTKGSAGTINGAKTFSLKAKDTKGEESTIHVLVEGKPYPVRIEKAGGKESGQLNFGDFDKPLTVQAPPADSVIDFKKFKELQGA</sequence>
<organism evidence="2 3">
    <name type="scientific">Kitasatospora aburaviensis</name>
    <dbReference type="NCBI Taxonomy" id="67265"/>
    <lineage>
        <taxon>Bacteria</taxon>
        <taxon>Bacillati</taxon>
        <taxon>Actinomycetota</taxon>
        <taxon>Actinomycetes</taxon>
        <taxon>Kitasatosporales</taxon>
        <taxon>Streptomycetaceae</taxon>
        <taxon>Kitasatospora</taxon>
    </lineage>
</organism>
<keyword evidence="3" id="KW-1185">Reference proteome</keyword>
<dbReference type="EMBL" id="JBHSOD010000076">
    <property type="protein sequence ID" value="MFC5890265.1"/>
    <property type="molecule type" value="Genomic_DNA"/>
</dbReference>
<dbReference type="RefSeq" id="WP_313765010.1">
    <property type="nucleotide sequence ID" value="NZ_BAAAVH010000033.1"/>
</dbReference>
<reference evidence="3" key="1">
    <citation type="journal article" date="2019" name="Int. J. Syst. Evol. Microbiol.">
        <title>The Global Catalogue of Microorganisms (GCM) 10K type strain sequencing project: providing services to taxonomists for standard genome sequencing and annotation.</title>
        <authorList>
            <consortium name="The Broad Institute Genomics Platform"/>
            <consortium name="The Broad Institute Genome Sequencing Center for Infectious Disease"/>
            <person name="Wu L."/>
            <person name="Ma J."/>
        </authorList>
    </citation>
    <scope>NUCLEOTIDE SEQUENCE [LARGE SCALE GENOMIC DNA]</scope>
    <source>
        <strain evidence="3">CGMCC 4.1469</strain>
    </source>
</reference>
<protein>
    <recommendedName>
        <fullName evidence="4">Lipoprotein</fullName>
    </recommendedName>
</protein>